<comment type="caution">
    <text evidence="1">The sequence shown here is derived from an EMBL/GenBank/DDBJ whole genome shotgun (WGS) entry which is preliminary data.</text>
</comment>
<name>A0A454CZ29_VIBHA</name>
<sequence length="15" mass="1576">KKPRSMSGAIQKSSA</sequence>
<accession>A0A454CZ29</accession>
<feature type="non-terminal residue" evidence="1">
    <location>
        <position position="1"/>
    </location>
</feature>
<evidence type="ECO:0000313" key="2">
    <source>
        <dbReference type="Proteomes" id="UP000008367"/>
    </source>
</evidence>
<evidence type="ECO:0000313" key="1">
    <source>
        <dbReference type="EMBL" id="EKM31663.1"/>
    </source>
</evidence>
<proteinExistence type="predicted"/>
<reference evidence="1 2" key="1">
    <citation type="submission" date="2012-10" db="EMBL/GenBank/DDBJ databases">
        <title>Genome sequence of Vibrio Cholerae HENC-02.</title>
        <authorList>
            <person name="Eppinger M."/>
            <person name="Hasan N.A."/>
            <person name="Sengamalay N."/>
            <person name="Hine E."/>
            <person name="Su Q."/>
            <person name="Daugherty S.C."/>
            <person name="Young S."/>
            <person name="Sadzewicz L."/>
            <person name="Tallon L."/>
            <person name="Cebula T.A."/>
            <person name="Ravel J."/>
            <person name="Colwell R.R."/>
        </authorList>
    </citation>
    <scope>NUCLEOTIDE SEQUENCE [LARGE SCALE GENOMIC DNA]</scope>
    <source>
        <strain evidence="1 2">HENC-02</strain>
    </source>
</reference>
<gene>
    <name evidence="1" type="ORF">VCHENC02_2719B</name>
</gene>
<dbReference type="Proteomes" id="UP000008367">
    <property type="component" value="Unassembled WGS sequence"/>
</dbReference>
<protein>
    <submittedName>
        <fullName evidence="1">Uncharacterized protein</fullName>
    </submittedName>
</protein>
<organism evidence="1 2">
    <name type="scientific">Vibrio harveyi</name>
    <name type="common">Beneckea harveyi</name>
    <dbReference type="NCBI Taxonomy" id="669"/>
    <lineage>
        <taxon>Bacteria</taxon>
        <taxon>Pseudomonadati</taxon>
        <taxon>Pseudomonadota</taxon>
        <taxon>Gammaproteobacteria</taxon>
        <taxon>Vibrionales</taxon>
        <taxon>Vibrionaceae</taxon>
        <taxon>Vibrio</taxon>
    </lineage>
</organism>
<dbReference type="EMBL" id="AJSR01001087">
    <property type="protein sequence ID" value="EKM31663.1"/>
    <property type="molecule type" value="Genomic_DNA"/>
</dbReference>